<evidence type="ECO:0000256" key="1">
    <source>
        <dbReference type="SAM" id="MobiDB-lite"/>
    </source>
</evidence>
<dbReference type="AlphaFoldDB" id="A0A8J5Q4K0"/>
<name>A0A8J5Q4K0_FUSOX</name>
<evidence type="ECO:0000313" key="2">
    <source>
        <dbReference type="EMBL" id="KAG7432250.1"/>
    </source>
</evidence>
<proteinExistence type="predicted"/>
<feature type="compositionally biased region" description="Polar residues" evidence="1">
    <location>
        <begin position="214"/>
        <end position="231"/>
    </location>
</feature>
<protein>
    <submittedName>
        <fullName evidence="2">Uncharacterized protein</fullName>
    </submittedName>
</protein>
<gene>
    <name evidence="2" type="ORF">Forpi1262_v007145</name>
</gene>
<reference evidence="2" key="1">
    <citation type="submission" date="2021-04" db="EMBL/GenBank/DDBJ databases">
        <title>First draft genome resource for Brassicaceae pathogens Fusarium oxysporum f. sp. raphani and Fusarium oxysporum f. sp. rapae.</title>
        <authorList>
            <person name="Asai S."/>
        </authorList>
    </citation>
    <scope>NUCLEOTIDE SEQUENCE</scope>
    <source>
        <strain evidence="2">Tf1262</strain>
    </source>
</reference>
<accession>A0A8J5Q4K0</accession>
<feature type="region of interest" description="Disordered" evidence="1">
    <location>
        <begin position="45"/>
        <end position="78"/>
    </location>
</feature>
<feature type="region of interest" description="Disordered" evidence="1">
    <location>
        <begin position="203"/>
        <end position="231"/>
    </location>
</feature>
<evidence type="ECO:0000313" key="3">
    <source>
        <dbReference type="Proteomes" id="UP000693942"/>
    </source>
</evidence>
<dbReference type="Proteomes" id="UP000693942">
    <property type="component" value="Unassembled WGS sequence"/>
</dbReference>
<organism evidence="2 3">
    <name type="scientific">Fusarium oxysporum f. sp. raphani</name>
    <dbReference type="NCBI Taxonomy" id="96318"/>
    <lineage>
        <taxon>Eukaryota</taxon>
        <taxon>Fungi</taxon>
        <taxon>Dikarya</taxon>
        <taxon>Ascomycota</taxon>
        <taxon>Pezizomycotina</taxon>
        <taxon>Sordariomycetes</taxon>
        <taxon>Hypocreomycetidae</taxon>
        <taxon>Hypocreales</taxon>
        <taxon>Nectriaceae</taxon>
        <taxon>Fusarium</taxon>
        <taxon>Fusarium oxysporum species complex</taxon>
    </lineage>
</organism>
<feature type="compositionally biased region" description="Basic and acidic residues" evidence="1">
    <location>
        <begin position="55"/>
        <end position="70"/>
    </location>
</feature>
<sequence>MSTDHFLCNVCDTQISLHEAWDHVELHESQLRSLRDRLLATGIPEPQSSVGLSGRDSRRQTQVRAGERNPKPKNRKQHQCPHCFATICGRRQEFVSHLARHYKREIKCRSCNNTFDQGSRFMNHLCSGSTKGFQVQRREIRAEIEAAFDMNPSWRNPIPNLPVPSPSAGAGVNQMLNDLTLSAMFGITVTTDPTLASQFQDTTLHSEHPWNPPDGQNQAEFIMPNGNNTTD</sequence>
<dbReference type="EMBL" id="JAELUR010000004">
    <property type="protein sequence ID" value="KAG7432250.1"/>
    <property type="molecule type" value="Genomic_DNA"/>
</dbReference>
<comment type="caution">
    <text evidence="2">The sequence shown here is derived from an EMBL/GenBank/DDBJ whole genome shotgun (WGS) entry which is preliminary data.</text>
</comment>